<dbReference type="InterPro" id="IPR039247">
    <property type="entry name" value="KhpB"/>
</dbReference>
<dbReference type="InterPro" id="IPR001374">
    <property type="entry name" value="R3H_dom"/>
</dbReference>
<dbReference type="PANTHER" id="PTHR35800">
    <property type="entry name" value="PROTEIN JAG"/>
    <property type="match status" value="1"/>
</dbReference>
<comment type="caution">
    <text evidence="2">The sequence shown here is derived from an EMBL/GenBank/DDBJ whole genome shotgun (WGS) entry which is preliminary data.</text>
</comment>
<dbReference type="GO" id="GO:0003723">
    <property type="term" value="F:RNA binding"/>
    <property type="evidence" value="ECO:0007669"/>
    <property type="project" value="InterPro"/>
</dbReference>
<dbReference type="SUPFAM" id="SSF82708">
    <property type="entry name" value="R3H domain"/>
    <property type="match status" value="1"/>
</dbReference>
<organism evidence="2 3">
    <name type="scientific">Candidatus Dojkabacteria bacterium</name>
    <dbReference type="NCBI Taxonomy" id="2099670"/>
    <lineage>
        <taxon>Bacteria</taxon>
        <taxon>Candidatus Dojkabacteria</taxon>
    </lineage>
</organism>
<dbReference type="SMART" id="SM00393">
    <property type="entry name" value="R3H"/>
    <property type="match status" value="1"/>
</dbReference>
<dbReference type="PANTHER" id="PTHR35800:SF1">
    <property type="entry name" value="RNA-BINDING PROTEIN KHPB"/>
    <property type="match status" value="1"/>
</dbReference>
<evidence type="ECO:0000259" key="1">
    <source>
        <dbReference type="PROSITE" id="PS51061"/>
    </source>
</evidence>
<dbReference type="AlphaFoldDB" id="A0A955KZJ4"/>
<reference evidence="2" key="1">
    <citation type="submission" date="2020-04" db="EMBL/GenBank/DDBJ databases">
        <authorList>
            <person name="Zhang T."/>
        </authorList>
    </citation>
    <scope>NUCLEOTIDE SEQUENCE</scope>
    <source>
        <strain evidence="2">HKST-UBA12</strain>
    </source>
</reference>
<dbReference type="Gene3D" id="3.30.1370.50">
    <property type="entry name" value="R3H-like domain"/>
    <property type="match status" value="1"/>
</dbReference>
<name>A0A955KZJ4_9BACT</name>
<dbReference type="Proteomes" id="UP000760819">
    <property type="component" value="Unassembled WGS sequence"/>
</dbReference>
<gene>
    <name evidence="2" type="ORF">KC640_01905</name>
</gene>
<protein>
    <submittedName>
        <fullName evidence="2">Protein jag</fullName>
    </submittedName>
</protein>
<feature type="domain" description="R3H" evidence="1">
    <location>
        <begin position="27"/>
        <end position="93"/>
    </location>
</feature>
<evidence type="ECO:0000313" key="3">
    <source>
        <dbReference type="Proteomes" id="UP000760819"/>
    </source>
</evidence>
<dbReference type="EMBL" id="JAGQLI010000097">
    <property type="protein sequence ID" value="MCA9379158.1"/>
    <property type="molecule type" value="Genomic_DNA"/>
</dbReference>
<sequence>LTVVLGMFVPRTEQRYNVILDINGYRGERAKYIQEVADRACAEALATGRDVVLEPMKPWERRVVHMSVVGRKDIVTESIGMGEERKVAIKPAA</sequence>
<feature type="non-terminal residue" evidence="2">
    <location>
        <position position="1"/>
    </location>
</feature>
<reference evidence="2" key="2">
    <citation type="journal article" date="2021" name="Microbiome">
        <title>Successional dynamics and alternative stable states in a saline activated sludge microbial community over 9 years.</title>
        <authorList>
            <person name="Wang Y."/>
            <person name="Ye J."/>
            <person name="Ju F."/>
            <person name="Liu L."/>
            <person name="Boyd J.A."/>
            <person name="Deng Y."/>
            <person name="Parks D.H."/>
            <person name="Jiang X."/>
            <person name="Yin X."/>
            <person name="Woodcroft B.J."/>
            <person name="Tyson G.W."/>
            <person name="Hugenholtz P."/>
            <person name="Polz M.F."/>
            <person name="Zhang T."/>
        </authorList>
    </citation>
    <scope>NUCLEOTIDE SEQUENCE</scope>
    <source>
        <strain evidence="2">HKST-UBA12</strain>
    </source>
</reference>
<dbReference type="Pfam" id="PF01424">
    <property type="entry name" value="R3H"/>
    <property type="match status" value="1"/>
</dbReference>
<evidence type="ECO:0000313" key="2">
    <source>
        <dbReference type="EMBL" id="MCA9379158.1"/>
    </source>
</evidence>
<accession>A0A955KZJ4</accession>
<proteinExistence type="predicted"/>
<dbReference type="InterPro" id="IPR036867">
    <property type="entry name" value="R3H_dom_sf"/>
</dbReference>
<dbReference type="PROSITE" id="PS51061">
    <property type="entry name" value="R3H"/>
    <property type="match status" value="1"/>
</dbReference>